<dbReference type="FunFam" id="1.20.1740.10:FF:000004">
    <property type="entry name" value="Sodium:alanine symporter family protein"/>
    <property type="match status" value="1"/>
</dbReference>
<dbReference type="eggNOG" id="COG1115">
    <property type="taxonomic scope" value="Bacteria"/>
</dbReference>
<feature type="transmembrane region" description="Helical" evidence="9">
    <location>
        <begin position="347"/>
        <end position="371"/>
    </location>
</feature>
<name>A0A073KMA8_9BACI</name>
<keyword evidence="8 9" id="KW-0472">Membrane</keyword>
<evidence type="ECO:0000256" key="1">
    <source>
        <dbReference type="ARBA" id="ARBA00004651"/>
    </source>
</evidence>
<evidence type="ECO:0000256" key="2">
    <source>
        <dbReference type="ARBA" id="ARBA00009261"/>
    </source>
</evidence>
<evidence type="ECO:0000256" key="3">
    <source>
        <dbReference type="ARBA" id="ARBA00022448"/>
    </source>
</evidence>
<feature type="transmembrane region" description="Helical" evidence="9">
    <location>
        <begin position="68"/>
        <end position="91"/>
    </location>
</feature>
<dbReference type="InterPro" id="IPR001463">
    <property type="entry name" value="Na/Ala_symport"/>
</dbReference>
<keyword evidence="4 9" id="KW-1003">Cell membrane</keyword>
<keyword evidence="7 9" id="KW-1133">Transmembrane helix</keyword>
<dbReference type="EMBL" id="JOTM01000015">
    <property type="protein sequence ID" value="KEK23458.1"/>
    <property type="molecule type" value="Genomic_DNA"/>
</dbReference>
<gene>
    <name evidence="10" type="ORF">BAGA_08105</name>
</gene>
<dbReference type="NCBIfam" id="TIGR00835">
    <property type="entry name" value="agcS"/>
    <property type="match status" value="1"/>
</dbReference>
<sequence>METVSKVLEVMNHYVWGLPTLFLLVGTGIILTVRLKGLQFSKLLYAHKLAFKKSEDTSSAGDISHFQALMTAMAATIGMGNIAGVATAVTIGGPGAIFWMWITALFGMATKYSEAILAVKYRVSNENGEYSGGPMYYLERGLGKKWLAILFAIFGTTASFGIGNMVQSNSVAEAMKINFSVPPALTGILMAFLIAIVILGGVKKIGKVTGFFVPIKAFFYVISGLIIIFYHFDQVPEAFSLIFSGAFQGTAAAGGFIGATVASAIQIGMARGVFANEAGLGSAPIAAAAAKTDSPAKQALVSMTGTFLDTFIVCTITGLVLITTGAWKSGKTGVEATTLAFQSVFGSTGSMILGIAIILFAYSTILGWSYYGEKCVAYLFGQGAVQYYKAIFIVMIAFGANLKLGIVWTFADIANGLMAIPNLIGLIGLSGVVVAETNRFLQAEKFKTSDKNRAS</sequence>
<keyword evidence="3 9" id="KW-0813">Transport</keyword>
<dbReference type="PANTHER" id="PTHR30330:SF3">
    <property type="entry name" value="TRANSCRIPTIONAL REGULATOR, LRP FAMILY"/>
    <property type="match status" value="1"/>
</dbReference>
<feature type="transmembrane region" description="Helical" evidence="9">
    <location>
        <begin position="146"/>
        <end position="167"/>
    </location>
</feature>
<keyword evidence="11" id="KW-1185">Reference proteome</keyword>
<evidence type="ECO:0000256" key="9">
    <source>
        <dbReference type="RuleBase" id="RU363064"/>
    </source>
</evidence>
<feature type="transmembrane region" description="Helical" evidence="9">
    <location>
        <begin position="417"/>
        <end position="435"/>
    </location>
</feature>
<evidence type="ECO:0000256" key="7">
    <source>
        <dbReference type="ARBA" id="ARBA00022989"/>
    </source>
</evidence>
<dbReference type="OrthoDB" id="9804874at2"/>
<proteinExistence type="inferred from homology"/>
<dbReference type="GO" id="GO:0005283">
    <property type="term" value="F:amino acid:sodium symporter activity"/>
    <property type="evidence" value="ECO:0007669"/>
    <property type="project" value="InterPro"/>
</dbReference>
<evidence type="ECO:0000256" key="6">
    <source>
        <dbReference type="ARBA" id="ARBA00022847"/>
    </source>
</evidence>
<comment type="caution">
    <text evidence="10">The sequence shown here is derived from an EMBL/GenBank/DDBJ whole genome shotgun (WGS) entry which is preliminary data.</text>
</comment>
<evidence type="ECO:0000256" key="8">
    <source>
        <dbReference type="ARBA" id="ARBA00023136"/>
    </source>
</evidence>
<dbReference type="PROSITE" id="PS00873">
    <property type="entry name" value="NA_ALANINE_SYMP"/>
    <property type="match status" value="1"/>
</dbReference>
<protein>
    <submittedName>
        <fullName evidence="10">Transporter</fullName>
    </submittedName>
</protein>
<keyword evidence="5 9" id="KW-0812">Transmembrane</keyword>
<dbReference type="Gene3D" id="1.20.1740.10">
    <property type="entry name" value="Amino acid/polyamine transporter I"/>
    <property type="match status" value="1"/>
</dbReference>
<comment type="subcellular location">
    <subcellularLocation>
        <location evidence="1 9">Cell membrane</location>
        <topology evidence="1 9">Multi-pass membrane protein</topology>
    </subcellularLocation>
</comment>
<feature type="transmembrane region" description="Helical" evidence="9">
    <location>
        <begin position="179"/>
        <end position="199"/>
    </location>
</feature>
<accession>A0A073KMA8</accession>
<feature type="transmembrane region" description="Helical" evidence="9">
    <location>
        <begin position="238"/>
        <end position="262"/>
    </location>
</feature>
<evidence type="ECO:0000256" key="5">
    <source>
        <dbReference type="ARBA" id="ARBA00022692"/>
    </source>
</evidence>
<keyword evidence="6 9" id="KW-0769">Symport</keyword>
<dbReference type="GO" id="GO:0005886">
    <property type="term" value="C:plasma membrane"/>
    <property type="evidence" value="ECO:0007669"/>
    <property type="project" value="UniProtKB-SubCell"/>
</dbReference>
<feature type="transmembrane region" description="Helical" evidence="9">
    <location>
        <begin position="307"/>
        <end position="327"/>
    </location>
</feature>
<comment type="similarity">
    <text evidence="2 9">Belongs to the alanine or glycine:cation symporter (AGCS) (TC 2.A.25) family.</text>
</comment>
<feature type="transmembrane region" description="Helical" evidence="9">
    <location>
        <begin position="14"/>
        <end position="33"/>
    </location>
</feature>
<dbReference type="RefSeq" id="WP_033675450.1">
    <property type="nucleotide sequence ID" value="NZ_JOTM01000015.1"/>
</dbReference>
<dbReference type="STRING" id="574375.AZF08_15590"/>
<feature type="transmembrane region" description="Helical" evidence="9">
    <location>
        <begin position="211"/>
        <end position="232"/>
    </location>
</feature>
<dbReference type="PRINTS" id="PR00175">
    <property type="entry name" value="NAALASMPORT"/>
</dbReference>
<evidence type="ECO:0000256" key="4">
    <source>
        <dbReference type="ARBA" id="ARBA00022475"/>
    </source>
</evidence>
<dbReference type="Proteomes" id="UP000027778">
    <property type="component" value="Unassembled WGS sequence"/>
</dbReference>
<dbReference type="AlphaFoldDB" id="A0A073KMA8"/>
<evidence type="ECO:0000313" key="11">
    <source>
        <dbReference type="Proteomes" id="UP000027778"/>
    </source>
</evidence>
<dbReference type="PANTHER" id="PTHR30330">
    <property type="entry name" value="AGSS FAMILY TRANSPORTER, SODIUM-ALANINE"/>
    <property type="match status" value="1"/>
</dbReference>
<evidence type="ECO:0000313" key="10">
    <source>
        <dbReference type="EMBL" id="KEK23458.1"/>
    </source>
</evidence>
<organism evidence="10 11">
    <name type="scientific">Bacillus gaemokensis</name>
    <dbReference type="NCBI Taxonomy" id="574375"/>
    <lineage>
        <taxon>Bacteria</taxon>
        <taxon>Bacillati</taxon>
        <taxon>Bacillota</taxon>
        <taxon>Bacilli</taxon>
        <taxon>Bacillales</taxon>
        <taxon>Bacillaceae</taxon>
        <taxon>Bacillus</taxon>
        <taxon>Bacillus cereus group</taxon>
    </lineage>
</organism>
<reference evidence="10 11" key="1">
    <citation type="submission" date="2014-06" db="EMBL/GenBank/DDBJ databases">
        <title>Draft genome sequence of Bacillus gaemokensis JCM 15801 (MCCC 1A00707).</title>
        <authorList>
            <person name="Lai Q."/>
            <person name="Liu Y."/>
            <person name="Shao Z."/>
        </authorList>
    </citation>
    <scope>NUCLEOTIDE SEQUENCE [LARGE SCALE GENOMIC DNA]</scope>
    <source>
        <strain evidence="10 11">JCM 15801</strain>
    </source>
</reference>
<dbReference type="Pfam" id="PF01235">
    <property type="entry name" value="Na_Ala_symp"/>
    <property type="match status" value="1"/>
</dbReference>